<gene>
    <name evidence="4" type="ORF">E6K72_05280</name>
</gene>
<feature type="chain" id="PRO_5022160092" description="DUF5683 domain-containing protein" evidence="2">
    <location>
        <begin position="19"/>
        <end position="226"/>
    </location>
</feature>
<evidence type="ECO:0000313" key="5">
    <source>
        <dbReference type="Proteomes" id="UP000317716"/>
    </source>
</evidence>
<feature type="signal peptide" evidence="2">
    <location>
        <begin position="1"/>
        <end position="18"/>
    </location>
</feature>
<protein>
    <recommendedName>
        <fullName evidence="3">DUF5683 domain-containing protein</fullName>
    </recommendedName>
</protein>
<keyword evidence="2" id="KW-0732">Signal</keyword>
<dbReference type="Pfam" id="PF18935">
    <property type="entry name" value="DUF5683"/>
    <property type="match status" value="1"/>
</dbReference>
<evidence type="ECO:0000259" key="3">
    <source>
        <dbReference type="Pfam" id="PF18935"/>
    </source>
</evidence>
<dbReference type="Proteomes" id="UP000317716">
    <property type="component" value="Unassembled WGS sequence"/>
</dbReference>
<feature type="domain" description="DUF5683" evidence="3">
    <location>
        <begin position="84"/>
        <end position="193"/>
    </location>
</feature>
<dbReference type="AlphaFoldDB" id="A0A538SYI2"/>
<feature type="region of interest" description="Disordered" evidence="1">
    <location>
        <begin position="59"/>
        <end position="82"/>
    </location>
</feature>
<organism evidence="4 5">
    <name type="scientific">Eiseniibacteriota bacterium</name>
    <dbReference type="NCBI Taxonomy" id="2212470"/>
    <lineage>
        <taxon>Bacteria</taxon>
        <taxon>Candidatus Eiseniibacteriota</taxon>
    </lineage>
</organism>
<comment type="caution">
    <text evidence="4">The sequence shown here is derived from an EMBL/GenBank/DDBJ whole genome shotgun (WGS) entry which is preliminary data.</text>
</comment>
<evidence type="ECO:0000256" key="1">
    <source>
        <dbReference type="SAM" id="MobiDB-lite"/>
    </source>
</evidence>
<accession>A0A538SYI2</accession>
<dbReference type="InterPro" id="IPR043738">
    <property type="entry name" value="DUF5683"/>
</dbReference>
<dbReference type="EMBL" id="VBOS01000175">
    <property type="protein sequence ID" value="TMQ56415.1"/>
    <property type="molecule type" value="Genomic_DNA"/>
</dbReference>
<evidence type="ECO:0000256" key="2">
    <source>
        <dbReference type="SAM" id="SignalP"/>
    </source>
</evidence>
<evidence type="ECO:0000313" key="4">
    <source>
        <dbReference type="EMBL" id="TMQ56415.1"/>
    </source>
</evidence>
<reference evidence="4 5" key="1">
    <citation type="journal article" date="2019" name="Nat. Microbiol.">
        <title>Mediterranean grassland soil C-N compound turnover is dependent on rainfall and depth, and is mediated by genomically divergent microorganisms.</title>
        <authorList>
            <person name="Diamond S."/>
            <person name="Andeer P.F."/>
            <person name="Li Z."/>
            <person name="Crits-Christoph A."/>
            <person name="Burstein D."/>
            <person name="Anantharaman K."/>
            <person name="Lane K.R."/>
            <person name="Thomas B.C."/>
            <person name="Pan C."/>
            <person name="Northen T.R."/>
            <person name="Banfield J.F."/>
        </authorList>
    </citation>
    <scope>NUCLEOTIDE SEQUENCE [LARGE SCALE GENOMIC DNA]</scope>
    <source>
        <strain evidence="4">WS_2</strain>
    </source>
</reference>
<sequence length="226" mass="23823">MAPTLVAPVIALSFRSLAAASAGSTAGVPPSASAFAGTDSVPPQESGVIEIGPAGVVSPAASRAAPDTSATRRAPPRKHSEFDEPRWVMARSLVIPGWGQLHNGSWIKAAGVATVEGLLISRMVNDKQALDDLSGQVDAARAAGDAAAESVAVEGYNSHLNDLTRRQWLFAATLIYALLDAYIDAHFRDFDIEFRQDPALPGGVPPAEGKHKSTSGEFRLAIRRRF</sequence>
<proteinExistence type="predicted"/>
<name>A0A538SYI2_UNCEI</name>